<dbReference type="PANTHER" id="PTHR43648">
    <property type="entry name" value="ELECTRON TRANSFER FLAVOPROTEIN BETA SUBUNIT LYSINE METHYLTRANSFERASE"/>
    <property type="match status" value="1"/>
</dbReference>
<dbReference type="Proteomes" id="UP000823635">
    <property type="component" value="Unassembled WGS sequence"/>
</dbReference>
<proteinExistence type="predicted"/>
<keyword evidence="3" id="KW-0687">Ribonucleoprotein</keyword>
<reference evidence="3" key="2">
    <citation type="journal article" date="2021" name="PeerJ">
        <title>Extensive microbial diversity within the chicken gut microbiome revealed by metagenomics and culture.</title>
        <authorList>
            <person name="Gilroy R."/>
            <person name="Ravi A."/>
            <person name="Getino M."/>
            <person name="Pursley I."/>
            <person name="Horton D.L."/>
            <person name="Alikhan N.F."/>
            <person name="Baker D."/>
            <person name="Gharbi K."/>
            <person name="Hall N."/>
            <person name="Watson M."/>
            <person name="Adriaenssens E.M."/>
            <person name="Foster-Nyarko E."/>
            <person name="Jarju S."/>
            <person name="Secka A."/>
            <person name="Antonio M."/>
            <person name="Oren A."/>
            <person name="Chaudhuri R.R."/>
            <person name="La Ragione R."/>
            <person name="Hildebrand F."/>
            <person name="Pallen M.J."/>
        </authorList>
    </citation>
    <scope>NUCLEOTIDE SEQUENCE</scope>
    <source>
        <strain evidence="3">15467</strain>
    </source>
</reference>
<dbReference type="AlphaFoldDB" id="A0A9D9DLD2"/>
<dbReference type="GO" id="GO:0005840">
    <property type="term" value="C:ribosome"/>
    <property type="evidence" value="ECO:0007669"/>
    <property type="project" value="UniProtKB-KW"/>
</dbReference>
<keyword evidence="2" id="KW-0808">Transferase</keyword>
<evidence type="ECO:0000313" key="3">
    <source>
        <dbReference type="EMBL" id="MBO8428521.1"/>
    </source>
</evidence>
<feature type="non-terminal residue" evidence="3">
    <location>
        <position position="161"/>
    </location>
</feature>
<name>A0A9D9DLD2_9BACT</name>
<organism evidence="3 4">
    <name type="scientific">Candidatus Egerieousia excrementavium</name>
    <dbReference type="NCBI Taxonomy" id="2840778"/>
    <lineage>
        <taxon>Bacteria</taxon>
        <taxon>Pseudomonadati</taxon>
        <taxon>Bacteroidota</taxon>
        <taxon>Bacteroidia</taxon>
        <taxon>Bacteroidales</taxon>
        <taxon>Candidatus Egerieousia</taxon>
    </lineage>
</organism>
<keyword evidence="1 3" id="KW-0489">Methyltransferase</keyword>
<sequence>MSEINYLEVCIEIAPFSENNAEIVMAMIEEAGFESFAIQAPCLKCYIRRELFSQQRLRCLLSFFDNNPELSLSVSVNPLREENWNRKWESEFKPVVIAGKCTVKASFHKNLPKTEYNITIDPKMAFGTGHHRTTTLMVRWLLKLAQARASMTGAQNATLKG</sequence>
<dbReference type="PANTHER" id="PTHR43648:SF1">
    <property type="entry name" value="ELECTRON TRANSFER FLAVOPROTEIN BETA SUBUNIT LYSINE METHYLTRANSFERASE"/>
    <property type="match status" value="1"/>
</dbReference>
<reference evidence="3" key="1">
    <citation type="submission" date="2020-10" db="EMBL/GenBank/DDBJ databases">
        <authorList>
            <person name="Gilroy R."/>
        </authorList>
    </citation>
    <scope>NUCLEOTIDE SEQUENCE</scope>
    <source>
        <strain evidence="3">15467</strain>
    </source>
</reference>
<evidence type="ECO:0000256" key="1">
    <source>
        <dbReference type="ARBA" id="ARBA00022603"/>
    </source>
</evidence>
<dbReference type="Gene3D" id="3.40.50.150">
    <property type="entry name" value="Vaccinia Virus protein VP39"/>
    <property type="match status" value="1"/>
</dbReference>
<dbReference type="EMBL" id="JADINB010000026">
    <property type="protein sequence ID" value="MBO8428521.1"/>
    <property type="molecule type" value="Genomic_DNA"/>
</dbReference>
<dbReference type="Pfam" id="PF06325">
    <property type="entry name" value="PrmA"/>
    <property type="match status" value="1"/>
</dbReference>
<protein>
    <submittedName>
        <fullName evidence="3">50S ribosomal protein L11 methyltransferase</fullName>
    </submittedName>
</protein>
<keyword evidence="3" id="KW-0689">Ribosomal protein</keyword>
<evidence type="ECO:0000256" key="2">
    <source>
        <dbReference type="ARBA" id="ARBA00022679"/>
    </source>
</evidence>
<evidence type="ECO:0000313" key="4">
    <source>
        <dbReference type="Proteomes" id="UP000823635"/>
    </source>
</evidence>
<dbReference type="GO" id="GO:0008276">
    <property type="term" value="F:protein methyltransferase activity"/>
    <property type="evidence" value="ECO:0007669"/>
    <property type="project" value="TreeGrafter"/>
</dbReference>
<accession>A0A9D9DLD2</accession>
<dbReference type="InterPro" id="IPR029063">
    <property type="entry name" value="SAM-dependent_MTases_sf"/>
</dbReference>
<comment type="caution">
    <text evidence="3">The sequence shown here is derived from an EMBL/GenBank/DDBJ whole genome shotgun (WGS) entry which is preliminary data.</text>
</comment>
<dbReference type="GO" id="GO:0032259">
    <property type="term" value="P:methylation"/>
    <property type="evidence" value="ECO:0007669"/>
    <property type="project" value="UniProtKB-KW"/>
</dbReference>
<gene>
    <name evidence="3" type="ORF">IAC68_01115</name>
</gene>
<dbReference type="InterPro" id="IPR050078">
    <property type="entry name" value="Ribosomal_L11_MeTrfase_PrmA"/>
</dbReference>
<dbReference type="SUPFAM" id="SSF53335">
    <property type="entry name" value="S-adenosyl-L-methionine-dependent methyltransferases"/>
    <property type="match status" value="1"/>
</dbReference>